<dbReference type="Proteomes" id="UP000886523">
    <property type="component" value="Unassembled WGS sequence"/>
</dbReference>
<keyword evidence="2" id="KW-1185">Reference proteome</keyword>
<proteinExistence type="predicted"/>
<dbReference type="OrthoDB" id="6511194at2759"/>
<feature type="non-terminal residue" evidence="1">
    <location>
        <position position="51"/>
    </location>
</feature>
<reference evidence="1" key="1">
    <citation type="journal article" date="2020" name="Nat. Commun.">
        <title>Large-scale genome sequencing of mycorrhizal fungi provides insights into the early evolution of symbiotic traits.</title>
        <authorList>
            <person name="Miyauchi S."/>
            <person name="Kiss E."/>
            <person name="Kuo A."/>
            <person name="Drula E."/>
            <person name="Kohler A."/>
            <person name="Sanchez-Garcia M."/>
            <person name="Morin E."/>
            <person name="Andreopoulos B."/>
            <person name="Barry K.W."/>
            <person name="Bonito G."/>
            <person name="Buee M."/>
            <person name="Carver A."/>
            <person name="Chen C."/>
            <person name="Cichocki N."/>
            <person name="Clum A."/>
            <person name="Culley D."/>
            <person name="Crous P.W."/>
            <person name="Fauchery L."/>
            <person name="Girlanda M."/>
            <person name="Hayes R.D."/>
            <person name="Keri Z."/>
            <person name="LaButti K."/>
            <person name="Lipzen A."/>
            <person name="Lombard V."/>
            <person name="Magnuson J."/>
            <person name="Maillard F."/>
            <person name="Murat C."/>
            <person name="Nolan M."/>
            <person name="Ohm R.A."/>
            <person name="Pangilinan J."/>
            <person name="Pereira M.F."/>
            <person name="Perotto S."/>
            <person name="Peter M."/>
            <person name="Pfister S."/>
            <person name="Riley R."/>
            <person name="Sitrit Y."/>
            <person name="Stielow J.B."/>
            <person name="Szollosi G."/>
            <person name="Zifcakova L."/>
            <person name="Stursova M."/>
            <person name="Spatafora J.W."/>
            <person name="Tedersoo L."/>
            <person name="Vaario L.M."/>
            <person name="Yamada A."/>
            <person name="Yan M."/>
            <person name="Wang P."/>
            <person name="Xu J."/>
            <person name="Bruns T."/>
            <person name="Baldrian P."/>
            <person name="Vilgalys R."/>
            <person name="Dunand C."/>
            <person name="Henrissat B."/>
            <person name="Grigoriev I.V."/>
            <person name="Hibbett D."/>
            <person name="Nagy L.G."/>
            <person name="Martin F.M."/>
        </authorList>
    </citation>
    <scope>NUCLEOTIDE SEQUENCE</scope>
    <source>
        <strain evidence="1">UP504</strain>
    </source>
</reference>
<sequence>HDESIFYAHDRRKLRWVHDNETPKPYAKGDGVSVMVADFVSADYGWLLSLN</sequence>
<evidence type="ECO:0000313" key="2">
    <source>
        <dbReference type="Proteomes" id="UP000886523"/>
    </source>
</evidence>
<dbReference type="AlphaFoldDB" id="A0A9P6DYS2"/>
<organism evidence="1 2">
    <name type="scientific">Hydnum rufescens UP504</name>
    <dbReference type="NCBI Taxonomy" id="1448309"/>
    <lineage>
        <taxon>Eukaryota</taxon>
        <taxon>Fungi</taxon>
        <taxon>Dikarya</taxon>
        <taxon>Basidiomycota</taxon>
        <taxon>Agaricomycotina</taxon>
        <taxon>Agaricomycetes</taxon>
        <taxon>Cantharellales</taxon>
        <taxon>Hydnaceae</taxon>
        <taxon>Hydnum</taxon>
    </lineage>
</organism>
<accession>A0A9P6DYS2</accession>
<evidence type="ECO:0000313" key="1">
    <source>
        <dbReference type="EMBL" id="KAF9515963.1"/>
    </source>
</evidence>
<feature type="non-terminal residue" evidence="1">
    <location>
        <position position="1"/>
    </location>
</feature>
<protein>
    <submittedName>
        <fullName evidence="1">Uncharacterized protein</fullName>
    </submittedName>
</protein>
<gene>
    <name evidence="1" type="ORF">BS47DRAFT_1263365</name>
</gene>
<dbReference type="EMBL" id="MU128944">
    <property type="protein sequence ID" value="KAF9515963.1"/>
    <property type="molecule type" value="Genomic_DNA"/>
</dbReference>
<name>A0A9P6DYS2_9AGAM</name>
<comment type="caution">
    <text evidence="1">The sequence shown here is derived from an EMBL/GenBank/DDBJ whole genome shotgun (WGS) entry which is preliminary data.</text>
</comment>